<reference evidence="1" key="2">
    <citation type="submission" date="2010-05" db="EMBL/GenBank/DDBJ databases">
        <title>The Genome Sequence of Magnaporthe poae strain ATCC 64411.</title>
        <authorList>
            <consortium name="The Broad Institute Genome Sequencing Platform"/>
            <consortium name="Broad Institute Genome Sequencing Center for Infectious Disease"/>
            <person name="Ma L.-J."/>
            <person name="Dead R."/>
            <person name="Young S."/>
            <person name="Zeng Q."/>
            <person name="Koehrsen M."/>
            <person name="Alvarado L."/>
            <person name="Berlin A."/>
            <person name="Chapman S.B."/>
            <person name="Chen Z."/>
            <person name="Freedman E."/>
            <person name="Gellesch M."/>
            <person name="Goldberg J."/>
            <person name="Griggs A."/>
            <person name="Gujja S."/>
            <person name="Heilman E.R."/>
            <person name="Heiman D."/>
            <person name="Hepburn T."/>
            <person name="Howarth C."/>
            <person name="Jen D."/>
            <person name="Larson L."/>
            <person name="Mehta T."/>
            <person name="Neiman D."/>
            <person name="Pearson M."/>
            <person name="Roberts A."/>
            <person name="Saif S."/>
            <person name="Shea T."/>
            <person name="Shenoy N."/>
            <person name="Sisk P."/>
            <person name="Stolte C."/>
            <person name="Sykes S."/>
            <person name="Walk T."/>
            <person name="White J."/>
            <person name="Yandava C."/>
            <person name="Haas B."/>
            <person name="Nusbaum C."/>
            <person name="Birren B."/>
        </authorList>
    </citation>
    <scope>NUCLEOTIDE SEQUENCE</scope>
    <source>
        <strain evidence="1">ATCC 64411</strain>
    </source>
</reference>
<reference evidence="2" key="5">
    <citation type="submission" date="2015-06" db="UniProtKB">
        <authorList>
            <consortium name="EnsemblFungi"/>
        </authorList>
    </citation>
    <scope>IDENTIFICATION</scope>
    <source>
        <strain evidence="2">ATCC 64411</strain>
    </source>
</reference>
<dbReference type="Proteomes" id="UP000011715">
    <property type="component" value="Unassembled WGS sequence"/>
</dbReference>
<evidence type="ECO:0000313" key="1">
    <source>
        <dbReference type="EMBL" id="KLU91038.1"/>
    </source>
</evidence>
<sequence length="269" mass="32141">MLLLYYISKINPVKIPNNKLLNRQILTKIIRKSKKRYRFYGDKNDFNKAANHKKIAQKKILAKFIPKLRPNCKKPFICAFLKNYNNITLLKPWTIIFNNNISFNTHEGYILILYINWKLLNYIRINLVKAKLFIFINSFIKCKKVTRSVFISEIYNIINGFNTGYVFKITLSAINEKLNLLLYEITIKKRFIINIIIFRKFYKSKEINKIKWIAKANNLTDIIIKNLLNKTLKNLINSNVTTVKIKEWPDFWINFLKIGFLKRIILKRL</sequence>
<evidence type="ECO:0000313" key="3">
    <source>
        <dbReference type="Proteomes" id="UP000011715"/>
    </source>
</evidence>
<dbReference type="VEuPathDB" id="FungiDB:MAPG_09562"/>
<dbReference type="STRING" id="644358.A0A0C4EAA0"/>
<reference evidence="3" key="1">
    <citation type="submission" date="2010-05" db="EMBL/GenBank/DDBJ databases">
        <title>The genome sequence of Magnaporthe poae strain ATCC 64411.</title>
        <authorList>
            <person name="Ma L.-J."/>
            <person name="Dead R."/>
            <person name="Young S."/>
            <person name="Zeng Q."/>
            <person name="Koehrsen M."/>
            <person name="Alvarado L."/>
            <person name="Berlin A."/>
            <person name="Chapman S.B."/>
            <person name="Chen Z."/>
            <person name="Freedman E."/>
            <person name="Gellesch M."/>
            <person name="Goldberg J."/>
            <person name="Griggs A."/>
            <person name="Gujja S."/>
            <person name="Heilman E.R."/>
            <person name="Heiman D."/>
            <person name="Hepburn T."/>
            <person name="Howarth C."/>
            <person name="Jen D."/>
            <person name="Larson L."/>
            <person name="Mehta T."/>
            <person name="Neiman D."/>
            <person name="Pearson M."/>
            <person name="Roberts A."/>
            <person name="Saif S."/>
            <person name="Shea T."/>
            <person name="Shenoy N."/>
            <person name="Sisk P."/>
            <person name="Stolte C."/>
            <person name="Sykes S."/>
            <person name="Walk T."/>
            <person name="White J."/>
            <person name="Yandava C."/>
            <person name="Haas B."/>
            <person name="Nusbaum C."/>
            <person name="Birren B."/>
        </authorList>
    </citation>
    <scope>NUCLEOTIDE SEQUENCE [LARGE SCALE GENOMIC DNA]</scope>
    <source>
        <strain evidence="3">ATCC 64411 / 73-15</strain>
    </source>
</reference>
<dbReference type="AlphaFoldDB" id="A0A0C4EAA0"/>
<name>A0A0C4EAA0_MAGP6</name>
<dbReference type="EMBL" id="GL876976">
    <property type="protein sequence ID" value="KLU91038.1"/>
    <property type="molecule type" value="Genomic_DNA"/>
</dbReference>
<evidence type="ECO:0000313" key="2">
    <source>
        <dbReference type="EnsemblFungi" id="MAPG_09562T0"/>
    </source>
</evidence>
<protein>
    <submittedName>
        <fullName evidence="1 2">Uncharacterized protein</fullName>
    </submittedName>
</protein>
<reference evidence="2" key="4">
    <citation type="journal article" date="2015" name="G3 (Bethesda)">
        <title>Genome sequences of three phytopathogenic species of the Magnaporthaceae family of fungi.</title>
        <authorList>
            <person name="Okagaki L.H."/>
            <person name="Nunes C.C."/>
            <person name="Sailsbery J."/>
            <person name="Clay B."/>
            <person name="Brown D."/>
            <person name="John T."/>
            <person name="Oh Y."/>
            <person name="Young N."/>
            <person name="Fitzgerald M."/>
            <person name="Haas B.J."/>
            <person name="Zeng Q."/>
            <person name="Young S."/>
            <person name="Adiconis X."/>
            <person name="Fan L."/>
            <person name="Levin J.Z."/>
            <person name="Mitchell T.K."/>
            <person name="Okubara P.A."/>
            <person name="Farman M.L."/>
            <person name="Kohn L.M."/>
            <person name="Birren B."/>
            <person name="Ma L.-J."/>
            <person name="Dean R.A."/>
        </authorList>
    </citation>
    <scope>NUCLEOTIDE SEQUENCE</scope>
    <source>
        <strain evidence="2">ATCC 64411 / 73-15</strain>
    </source>
</reference>
<reference evidence="1" key="3">
    <citation type="submission" date="2011-03" db="EMBL/GenBank/DDBJ databases">
        <title>Annotation of Magnaporthe poae ATCC 64411.</title>
        <authorList>
            <person name="Ma L.-J."/>
            <person name="Dead R."/>
            <person name="Young S.K."/>
            <person name="Zeng Q."/>
            <person name="Gargeya S."/>
            <person name="Fitzgerald M."/>
            <person name="Haas B."/>
            <person name="Abouelleil A."/>
            <person name="Alvarado L."/>
            <person name="Arachchi H.M."/>
            <person name="Berlin A."/>
            <person name="Brown A."/>
            <person name="Chapman S.B."/>
            <person name="Chen Z."/>
            <person name="Dunbar C."/>
            <person name="Freedman E."/>
            <person name="Gearin G."/>
            <person name="Gellesch M."/>
            <person name="Goldberg J."/>
            <person name="Griggs A."/>
            <person name="Gujja S."/>
            <person name="Heiman D."/>
            <person name="Howarth C."/>
            <person name="Larson L."/>
            <person name="Lui A."/>
            <person name="MacDonald P.J.P."/>
            <person name="Mehta T."/>
            <person name="Montmayeur A."/>
            <person name="Murphy C."/>
            <person name="Neiman D."/>
            <person name="Pearson M."/>
            <person name="Priest M."/>
            <person name="Roberts A."/>
            <person name="Saif S."/>
            <person name="Shea T."/>
            <person name="Shenoy N."/>
            <person name="Sisk P."/>
            <person name="Stolte C."/>
            <person name="Sykes S."/>
            <person name="Yandava C."/>
            <person name="Wortman J."/>
            <person name="Nusbaum C."/>
            <person name="Birren B."/>
        </authorList>
    </citation>
    <scope>NUCLEOTIDE SEQUENCE</scope>
    <source>
        <strain evidence="1">ATCC 64411</strain>
    </source>
</reference>
<dbReference type="EnsemblFungi" id="MAPG_09562T0">
    <property type="protein sequence ID" value="MAPG_09562T0"/>
    <property type="gene ID" value="MAPG_09562"/>
</dbReference>
<dbReference type="OrthoDB" id="5150797at2759"/>
<keyword evidence="3" id="KW-1185">Reference proteome</keyword>
<organism evidence="2 3">
    <name type="scientific">Magnaporthiopsis poae (strain ATCC 64411 / 73-15)</name>
    <name type="common">Kentucky bluegrass fungus</name>
    <name type="synonym">Magnaporthe poae</name>
    <dbReference type="NCBI Taxonomy" id="644358"/>
    <lineage>
        <taxon>Eukaryota</taxon>
        <taxon>Fungi</taxon>
        <taxon>Dikarya</taxon>
        <taxon>Ascomycota</taxon>
        <taxon>Pezizomycotina</taxon>
        <taxon>Sordariomycetes</taxon>
        <taxon>Sordariomycetidae</taxon>
        <taxon>Magnaporthales</taxon>
        <taxon>Magnaporthaceae</taxon>
        <taxon>Magnaporthiopsis</taxon>
    </lineage>
</organism>
<proteinExistence type="predicted"/>
<gene>
    <name evidence="1" type="ORF">MAPG_09562</name>
</gene>
<dbReference type="EMBL" id="ADBL01002445">
    <property type="status" value="NOT_ANNOTATED_CDS"/>
    <property type="molecule type" value="Genomic_DNA"/>
</dbReference>
<accession>A0A0C4EAA0</accession>